<dbReference type="Proteomes" id="UP001328107">
    <property type="component" value="Unassembled WGS sequence"/>
</dbReference>
<feature type="region of interest" description="Disordered" evidence="1">
    <location>
        <begin position="259"/>
        <end position="295"/>
    </location>
</feature>
<gene>
    <name evidence="2" type="ORF">PMAYCL1PPCAC_24448</name>
</gene>
<evidence type="ECO:0000313" key="3">
    <source>
        <dbReference type="Proteomes" id="UP001328107"/>
    </source>
</evidence>
<feature type="non-terminal residue" evidence="2">
    <location>
        <position position="1"/>
    </location>
</feature>
<dbReference type="AlphaFoldDB" id="A0AAN5I6J2"/>
<dbReference type="PANTHER" id="PTHR33936:SF18">
    <property type="entry name" value="C2H2-TYPE DOMAIN-CONTAINING PROTEIN"/>
    <property type="match status" value="1"/>
</dbReference>
<protein>
    <submittedName>
        <fullName evidence="2">Uncharacterized protein</fullName>
    </submittedName>
</protein>
<feature type="compositionally biased region" description="Basic and acidic residues" evidence="1">
    <location>
        <begin position="197"/>
        <end position="209"/>
    </location>
</feature>
<accession>A0AAN5I6J2</accession>
<comment type="caution">
    <text evidence="2">The sequence shown here is derived from an EMBL/GenBank/DDBJ whole genome shotgun (WGS) entry which is preliminary data.</text>
</comment>
<keyword evidence="3" id="KW-1185">Reference proteome</keyword>
<name>A0AAN5I6J2_9BILA</name>
<evidence type="ECO:0000313" key="2">
    <source>
        <dbReference type="EMBL" id="GMR54253.1"/>
    </source>
</evidence>
<proteinExistence type="predicted"/>
<organism evidence="2 3">
    <name type="scientific">Pristionchus mayeri</name>
    <dbReference type="NCBI Taxonomy" id="1317129"/>
    <lineage>
        <taxon>Eukaryota</taxon>
        <taxon>Metazoa</taxon>
        <taxon>Ecdysozoa</taxon>
        <taxon>Nematoda</taxon>
        <taxon>Chromadorea</taxon>
        <taxon>Rhabditida</taxon>
        <taxon>Rhabditina</taxon>
        <taxon>Diplogasteromorpha</taxon>
        <taxon>Diplogasteroidea</taxon>
        <taxon>Neodiplogasteridae</taxon>
        <taxon>Pristionchus</taxon>
    </lineage>
</organism>
<reference evidence="3" key="1">
    <citation type="submission" date="2022-10" db="EMBL/GenBank/DDBJ databases">
        <title>Genome assembly of Pristionchus species.</title>
        <authorList>
            <person name="Yoshida K."/>
            <person name="Sommer R.J."/>
        </authorList>
    </citation>
    <scope>NUCLEOTIDE SEQUENCE [LARGE SCALE GENOMIC DNA]</scope>
    <source>
        <strain evidence="3">RS5460</strain>
    </source>
</reference>
<sequence length="295" mass="35636">EFEVIERRFTTIEEMERWKHRVETLSMATFTKESNHGSRQYFWCSRGNKKRTKEKSQLNRVSKRTQSHCSAFINVWMVAGGISVRACLDHVNHDCDPTMIPLNPTQRKDLDHILTQGFKVTATREKLREYGEQHPFYWISSERAVKKMMRRRMEKKRKMEEEDEKKRGEEEYFDVPMMDDIYEEDFPTQSHYVDDEEVKRREREKEEEERRRNLKLKYRALCLEAINKVSAGVNQCMREDEDERRLKEIYEGIMKAIEGMEGRSEENGRKRLERREQKIEGETRGDIKRRKNPLE</sequence>
<feature type="region of interest" description="Disordered" evidence="1">
    <location>
        <begin position="184"/>
        <end position="209"/>
    </location>
</feature>
<evidence type="ECO:0000256" key="1">
    <source>
        <dbReference type="SAM" id="MobiDB-lite"/>
    </source>
</evidence>
<dbReference type="EMBL" id="BTRK01000005">
    <property type="protein sequence ID" value="GMR54253.1"/>
    <property type="molecule type" value="Genomic_DNA"/>
</dbReference>
<dbReference type="PANTHER" id="PTHR33936">
    <property type="entry name" value="PROTEIN CBG17840"/>
    <property type="match status" value="1"/>
</dbReference>
<dbReference type="InterPro" id="IPR052797">
    <property type="entry name" value="RegFact_GeneExpr_CellDeath"/>
</dbReference>